<evidence type="ECO:0000256" key="1">
    <source>
        <dbReference type="SAM" id="Phobius"/>
    </source>
</evidence>
<evidence type="ECO:0000313" key="3">
    <source>
        <dbReference type="Proteomes" id="UP000077355"/>
    </source>
</evidence>
<dbReference type="OrthoDB" id="2476789at2"/>
<keyword evidence="3" id="KW-1185">Reference proteome</keyword>
<keyword evidence="1" id="KW-1133">Transmembrane helix</keyword>
<organism evidence="2 3">
    <name type="scientific">Paenibacillus antarcticus</name>
    <dbReference type="NCBI Taxonomy" id="253703"/>
    <lineage>
        <taxon>Bacteria</taxon>
        <taxon>Bacillati</taxon>
        <taxon>Bacillota</taxon>
        <taxon>Bacilli</taxon>
        <taxon>Bacillales</taxon>
        <taxon>Paenibacillaceae</taxon>
        <taxon>Paenibacillus</taxon>
    </lineage>
</organism>
<reference evidence="2 3" key="1">
    <citation type="submission" date="2016-03" db="EMBL/GenBank/DDBJ databases">
        <title>Draft genome sequence of Paenibacillus antarcticus CECT 5836.</title>
        <authorList>
            <person name="Shin S.-K."/>
            <person name="Yi H."/>
        </authorList>
    </citation>
    <scope>NUCLEOTIDE SEQUENCE [LARGE SCALE GENOMIC DNA]</scope>
    <source>
        <strain evidence="2 3">CECT 5836</strain>
    </source>
</reference>
<dbReference type="RefSeq" id="WP_068652348.1">
    <property type="nucleotide sequence ID" value="NZ_CP043611.1"/>
</dbReference>
<proteinExistence type="predicted"/>
<protein>
    <recommendedName>
        <fullName evidence="4">DUF4829 domain-containing protein</fullName>
    </recommendedName>
</protein>
<dbReference type="Proteomes" id="UP000077355">
    <property type="component" value="Unassembled WGS sequence"/>
</dbReference>
<dbReference type="AlphaFoldDB" id="A0A168KQX0"/>
<evidence type="ECO:0008006" key="4">
    <source>
        <dbReference type="Google" id="ProtNLM"/>
    </source>
</evidence>
<gene>
    <name evidence="2" type="ORF">PBAT_20320</name>
</gene>
<feature type="transmembrane region" description="Helical" evidence="1">
    <location>
        <begin position="5"/>
        <end position="25"/>
    </location>
</feature>
<dbReference type="EMBL" id="LVJI01000036">
    <property type="protein sequence ID" value="OAB42347.1"/>
    <property type="molecule type" value="Genomic_DNA"/>
</dbReference>
<evidence type="ECO:0000313" key="2">
    <source>
        <dbReference type="EMBL" id="OAB42347.1"/>
    </source>
</evidence>
<comment type="caution">
    <text evidence="2">The sequence shown here is derived from an EMBL/GenBank/DDBJ whole genome shotgun (WGS) entry which is preliminary data.</text>
</comment>
<name>A0A168KQX0_9BACL</name>
<sequence length="139" mass="16101">MKKRLFIYLVIMIFVLGGLTFYIYFNNATVKTVNTLIGNVSKGNIKGIGLSNEQLNSIKEMINFSNENNLSEPKINIHKISKDGNKEELLVQFELFQYRNDNQIENIYVGSLLFTLVKKSIFKWEVLDVKTMNVIEMQL</sequence>
<keyword evidence="1" id="KW-0812">Transmembrane</keyword>
<keyword evidence="1" id="KW-0472">Membrane</keyword>
<accession>A0A168KQX0</accession>